<dbReference type="EMBL" id="JACAZE010000008">
    <property type="protein sequence ID" value="KAF7308428.1"/>
    <property type="molecule type" value="Genomic_DNA"/>
</dbReference>
<gene>
    <name evidence="8" type="ORF">HMN09_00691600</name>
</gene>
<dbReference type="InterPro" id="IPR039667">
    <property type="entry name" value="Dolichyldiphosphatase_PAP2"/>
</dbReference>
<feature type="transmembrane region" description="Helical" evidence="6">
    <location>
        <begin position="52"/>
        <end position="71"/>
    </location>
</feature>
<keyword evidence="5 6" id="KW-0472">Membrane</keyword>
<evidence type="ECO:0000256" key="4">
    <source>
        <dbReference type="ARBA" id="ARBA00022989"/>
    </source>
</evidence>
<evidence type="ECO:0000256" key="5">
    <source>
        <dbReference type="ARBA" id="ARBA00023136"/>
    </source>
</evidence>
<dbReference type="UniPathway" id="UPA00378"/>
<accession>A0A8H6SYP5</accession>
<feature type="transmembrane region" description="Helical" evidence="6">
    <location>
        <begin position="23"/>
        <end position="45"/>
    </location>
</feature>
<dbReference type="SUPFAM" id="SSF48317">
    <property type="entry name" value="Acid phosphatase/Vanadium-dependent haloperoxidase"/>
    <property type="match status" value="1"/>
</dbReference>
<evidence type="ECO:0000256" key="3">
    <source>
        <dbReference type="ARBA" id="ARBA00022801"/>
    </source>
</evidence>
<keyword evidence="4 6" id="KW-1133">Transmembrane helix</keyword>
<feature type="transmembrane region" description="Helical" evidence="6">
    <location>
        <begin position="125"/>
        <end position="145"/>
    </location>
</feature>
<comment type="caution">
    <text evidence="8">The sequence shown here is derived from an EMBL/GenBank/DDBJ whole genome shotgun (WGS) entry which is preliminary data.</text>
</comment>
<dbReference type="CDD" id="cd03382">
    <property type="entry name" value="PAP2_dolichyldiphosphatase"/>
    <property type="match status" value="1"/>
</dbReference>
<keyword evidence="9" id="KW-1185">Reference proteome</keyword>
<dbReference type="OrthoDB" id="302705at2759"/>
<evidence type="ECO:0000259" key="7">
    <source>
        <dbReference type="SMART" id="SM00014"/>
    </source>
</evidence>
<dbReference type="GO" id="GO:0016020">
    <property type="term" value="C:membrane"/>
    <property type="evidence" value="ECO:0007669"/>
    <property type="project" value="UniProtKB-SubCell"/>
</dbReference>
<keyword evidence="3" id="KW-0378">Hydrolase</keyword>
<sequence length="240" mass="27088">MGFSTGPQASLDLTHVLYDDGSYFSLSLALITLSPILLMPAYAALAVQTREYVVLVMWAGQLVGEVLNLVIKHSVKQARPSYSSANGYGFPSSHSQYMGYFAAFLMLHLYFRHRFASTGSKLLDVAWRLVVYSALIAWTATVAYSRYSLRYHSISQIVWGLGIGAALGSTTYIGAVLIPRHQPNSFLGAIKTFLIANPISTWLQLRDGWDIWADGGRESEWQRWRAEWEERRRRVEEKSK</sequence>
<dbReference type="PANTHER" id="PTHR14969">
    <property type="entry name" value="SPHINGOSINE-1-PHOSPHATE PHOSPHOHYDROLASE"/>
    <property type="match status" value="1"/>
</dbReference>
<feature type="transmembrane region" description="Helical" evidence="6">
    <location>
        <begin position="157"/>
        <end position="178"/>
    </location>
</feature>
<evidence type="ECO:0000313" key="9">
    <source>
        <dbReference type="Proteomes" id="UP000613580"/>
    </source>
</evidence>
<feature type="transmembrane region" description="Helical" evidence="6">
    <location>
        <begin position="97"/>
        <end position="113"/>
    </location>
</feature>
<dbReference type="GO" id="GO:0042392">
    <property type="term" value="F:sphingosine-1-phosphate phosphatase activity"/>
    <property type="evidence" value="ECO:0007669"/>
    <property type="project" value="TreeGrafter"/>
</dbReference>
<dbReference type="Pfam" id="PF01569">
    <property type="entry name" value="PAP2"/>
    <property type="match status" value="1"/>
</dbReference>
<dbReference type="PANTHER" id="PTHR14969:SF59">
    <property type="entry name" value="DOLICHYLDIPHOSPHATASE"/>
    <property type="match status" value="1"/>
</dbReference>
<proteinExistence type="predicted"/>
<evidence type="ECO:0000256" key="2">
    <source>
        <dbReference type="ARBA" id="ARBA00022692"/>
    </source>
</evidence>
<dbReference type="AlphaFoldDB" id="A0A8H6SYP5"/>
<organism evidence="8 9">
    <name type="scientific">Mycena chlorophos</name>
    <name type="common">Agaric fungus</name>
    <name type="synonym">Agaricus chlorophos</name>
    <dbReference type="NCBI Taxonomy" id="658473"/>
    <lineage>
        <taxon>Eukaryota</taxon>
        <taxon>Fungi</taxon>
        <taxon>Dikarya</taxon>
        <taxon>Basidiomycota</taxon>
        <taxon>Agaricomycotina</taxon>
        <taxon>Agaricomycetes</taxon>
        <taxon>Agaricomycetidae</taxon>
        <taxon>Agaricales</taxon>
        <taxon>Marasmiineae</taxon>
        <taxon>Mycenaceae</taxon>
        <taxon>Mycena</taxon>
    </lineage>
</organism>
<reference evidence="8" key="1">
    <citation type="submission" date="2020-05" db="EMBL/GenBank/DDBJ databases">
        <title>Mycena genomes resolve the evolution of fungal bioluminescence.</title>
        <authorList>
            <person name="Tsai I.J."/>
        </authorList>
    </citation>
    <scope>NUCLEOTIDE SEQUENCE</scope>
    <source>
        <strain evidence="8">110903Hualien_Pintung</strain>
    </source>
</reference>
<evidence type="ECO:0000256" key="6">
    <source>
        <dbReference type="SAM" id="Phobius"/>
    </source>
</evidence>
<dbReference type="Gene3D" id="1.20.144.10">
    <property type="entry name" value="Phosphatidic acid phosphatase type 2/haloperoxidase"/>
    <property type="match status" value="1"/>
</dbReference>
<evidence type="ECO:0000256" key="1">
    <source>
        <dbReference type="ARBA" id="ARBA00004141"/>
    </source>
</evidence>
<protein>
    <submittedName>
        <fullName evidence="8">AcidPPc domain-containing protein</fullName>
    </submittedName>
</protein>
<evidence type="ECO:0000313" key="8">
    <source>
        <dbReference type="EMBL" id="KAF7308428.1"/>
    </source>
</evidence>
<feature type="domain" description="Phosphatidic acid phosphatase type 2/haloperoxidase" evidence="7">
    <location>
        <begin position="54"/>
        <end position="172"/>
    </location>
</feature>
<dbReference type="SMART" id="SM00014">
    <property type="entry name" value="acidPPc"/>
    <property type="match status" value="1"/>
</dbReference>
<name>A0A8H6SYP5_MYCCL</name>
<keyword evidence="2 6" id="KW-0812">Transmembrane</keyword>
<dbReference type="InterPro" id="IPR036938">
    <property type="entry name" value="PAP2/HPO_sf"/>
</dbReference>
<dbReference type="Proteomes" id="UP000613580">
    <property type="component" value="Unassembled WGS sequence"/>
</dbReference>
<dbReference type="InterPro" id="IPR000326">
    <property type="entry name" value="PAP2/HPO"/>
</dbReference>
<comment type="subcellular location">
    <subcellularLocation>
        <location evidence="1">Membrane</location>
        <topology evidence="1">Multi-pass membrane protein</topology>
    </subcellularLocation>
</comment>